<keyword evidence="2" id="KW-0067">ATP-binding</keyword>
<gene>
    <name evidence="2" type="ORF">IJ22_11630</name>
</gene>
<proteinExistence type="predicted"/>
<evidence type="ECO:0000313" key="2">
    <source>
        <dbReference type="EMBL" id="ALS21539.1"/>
    </source>
</evidence>
<dbReference type="EMBL" id="CP013652">
    <property type="protein sequence ID" value="ALS21539.1"/>
    <property type="molecule type" value="Genomic_DNA"/>
</dbReference>
<organism evidence="2 3">
    <name type="scientific">Paenibacillus naphthalenovorans</name>
    <dbReference type="NCBI Taxonomy" id="162209"/>
    <lineage>
        <taxon>Bacteria</taxon>
        <taxon>Bacillati</taxon>
        <taxon>Bacillota</taxon>
        <taxon>Bacilli</taxon>
        <taxon>Bacillales</taxon>
        <taxon>Paenibacillaceae</taxon>
        <taxon>Paenibacillus</taxon>
    </lineage>
</organism>
<dbReference type="AlphaFoldDB" id="A0A0U2VDD8"/>
<reference evidence="3" key="1">
    <citation type="submission" date="2015-12" db="EMBL/GenBank/DDBJ databases">
        <title>Complete genome sequences of two moderately thermophilic Paenibacillus species.</title>
        <authorList>
            <person name="Butler R.III."/>
            <person name="Wang J."/>
            <person name="Stark B.C."/>
            <person name="Pombert J.-F."/>
        </authorList>
    </citation>
    <scope>NUCLEOTIDE SEQUENCE [LARGE SCALE GENOMIC DNA]</scope>
    <source>
        <strain evidence="3">32O-Y</strain>
    </source>
</reference>
<accession>A0A0U2VDD8</accession>
<dbReference type="OrthoDB" id="2987331at2"/>
<keyword evidence="2" id="KW-0547">Nucleotide-binding</keyword>
<reference evidence="2 3" key="2">
    <citation type="journal article" date="2016" name="Genome Announc.">
        <title>Complete Genome Sequences of Two Interactive Moderate Thermophiles, Paenibacillus napthalenovorans 32O-Y and Paenibacillus sp. 32O-W.</title>
        <authorList>
            <person name="Butler R.R.III."/>
            <person name="Wang J."/>
            <person name="Stark B.C."/>
            <person name="Pombert J.F."/>
        </authorList>
    </citation>
    <scope>NUCLEOTIDE SEQUENCE [LARGE SCALE GENOMIC DNA]</scope>
    <source>
        <strain evidence="2 3">32O-Y</strain>
    </source>
</reference>
<dbReference type="Proteomes" id="UP000061660">
    <property type="component" value="Chromosome"/>
</dbReference>
<keyword evidence="2" id="KW-0347">Helicase</keyword>
<name>A0A0U2VDD8_9BACL</name>
<dbReference type="Pfam" id="PF13625">
    <property type="entry name" value="Helicase_C_3"/>
    <property type="match status" value="1"/>
</dbReference>
<dbReference type="STRING" id="162209.IJ22_11630"/>
<sequence>MNYSEICARMPWELRSRIQAETVYAPWLGQGYGLEDIWADSVVLETIFNQMGPDERTVLEGIVRDIGSELFDAARLEKSARGLLSGAEMKAGLAGLLRKGFIFAFRKTWGELVYLLPEDSFGLWQQIMFPELAVVPPDGTALSGIEPIEAVKTDIRRGLFQALVFAAQQELKLTQNGILHKKQLQKWLELIPLNETLLQGTTIKYAYADAYPMKAAIMLDMLLRLQLIVPDGETLKLQSKALKTWLNRSVNEQHLVLYSIWKRLTLPAEAWLQHAVSLLERSDHGHWFSPLGLLTGLERQGLMPVPAESGLEERLGRLQQKWLDPLAAMGWLEKGTEALGGRVHYRWCVRLFQASRTPQESEEPGRFMVQPDFEIIVPPDVTDEVCWELCCIADPVAHDQVSVYKLSKASIRRALENGRTAEEMAEFLEAHALYGVPDHLLPAIEGWARPFGKLTFVNTLLLRCDDEETALTVAKLPGAAPYIQEAVGTKDYIIALDDLQPFAAVLEKAGYMPGMPLLLNGKNGSGRGRSYPKLADVNLQEDEADAEFQLSMDRGLIYSRNSAHYLQLESQLPEPADLYPDLKDIPPMWLKDYRTYHVSTRKEIVEKAIEMKTLLQVRMNGTDYRVAPRKVQDTRGTWWMTGVEQRKDRLPQALEVRWHAGEWDEMKLILPGINDKY</sequence>
<keyword evidence="3" id="KW-1185">Reference proteome</keyword>
<dbReference type="RefSeq" id="WP_062407849.1">
    <property type="nucleotide sequence ID" value="NZ_CP013652.1"/>
</dbReference>
<dbReference type="InterPro" id="IPR032830">
    <property type="entry name" value="XPB/Ssl2_N"/>
</dbReference>
<dbReference type="PATRIC" id="fig|162209.4.peg.1238"/>
<dbReference type="GO" id="GO:0004386">
    <property type="term" value="F:helicase activity"/>
    <property type="evidence" value="ECO:0007669"/>
    <property type="project" value="UniProtKB-KW"/>
</dbReference>
<feature type="domain" description="Helicase XPB/Ssl2 N-terminal" evidence="1">
    <location>
        <begin position="368"/>
        <end position="482"/>
    </location>
</feature>
<evidence type="ECO:0000313" key="3">
    <source>
        <dbReference type="Proteomes" id="UP000061660"/>
    </source>
</evidence>
<keyword evidence="2" id="KW-0378">Hydrolase</keyword>
<evidence type="ECO:0000259" key="1">
    <source>
        <dbReference type="Pfam" id="PF13625"/>
    </source>
</evidence>
<dbReference type="KEGG" id="pnp:IJ22_11630"/>
<protein>
    <submittedName>
        <fullName evidence="2">Putative helicase</fullName>
    </submittedName>
</protein>